<sequence>MKKANELNINPTHMIVGEPTVLKMSKMQKGVLKVQLMQDGVAAHSGYPHLGVSVIDPLIDVLYDLKKEEWPKSEEYGSTDLNIGLLNGGQAANALAEKSSAMLMFRLVTDPDIIYERVKEIVAGRVGVKLYTANAPVHLTILEGYDTDIACFNTDIPYFNFDGKAYLVGAGSSTDAHRSREHILLEDLKTMVDYYYALGKQLIEADK</sequence>
<dbReference type="EMBL" id="CM047582">
    <property type="protein sequence ID" value="KAI9915705.1"/>
    <property type="molecule type" value="Genomic_DNA"/>
</dbReference>
<reference evidence="1 2" key="1">
    <citation type="journal article" date="2022" name="bioRxiv">
        <title>The genome of the oomycete Peronosclerospora sorghi, a cosmopolitan pathogen of maize and sorghum, is inflated with dispersed pseudogenes.</title>
        <authorList>
            <person name="Fletcher K."/>
            <person name="Martin F."/>
            <person name="Isakeit T."/>
            <person name="Cavanaugh K."/>
            <person name="Magill C."/>
            <person name="Michelmore R."/>
        </authorList>
    </citation>
    <scope>NUCLEOTIDE SEQUENCE [LARGE SCALE GENOMIC DNA]</scope>
    <source>
        <strain evidence="1">P6</strain>
    </source>
</reference>
<proteinExistence type="predicted"/>
<protein>
    <submittedName>
        <fullName evidence="1">Uncharacterized protein</fullName>
    </submittedName>
</protein>
<accession>A0ACC0WAN8</accession>
<keyword evidence="2" id="KW-1185">Reference proteome</keyword>
<gene>
    <name evidence="1" type="ORF">PsorP6_008043</name>
</gene>
<dbReference type="Proteomes" id="UP001163321">
    <property type="component" value="Chromosome 3"/>
</dbReference>
<comment type="caution">
    <text evidence="1">The sequence shown here is derived from an EMBL/GenBank/DDBJ whole genome shotgun (WGS) entry which is preliminary data.</text>
</comment>
<evidence type="ECO:0000313" key="2">
    <source>
        <dbReference type="Proteomes" id="UP001163321"/>
    </source>
</evidence>
<evidence type="ECO:0000313" key="1">
    <source>
        <dbReference type="EMBL" id="KAI9915705.1"/>
    </source>
</evidence>
<name>A0ACC0WAN8_9STRA</name>
<organism evidence="1 2">
    <name type="scientific">Peronosclerospora sorghi</name>
    <dbReference type="NCBI Taxonomy" id="230839"/>
    <lineage>
        <taxon>Eukaryota</taxon>
        <taxon>Sar</taxon>
        <taxon>Stramenopiles</taxon>
        <taxon>Oomycota</taxon>
        <taxon>Peronosporomycetes</taxon>
        <taxon>Peronosporales</taxon>
        <taxon>Peronosporaceae</taxon>
        <taxon>Peronosclerospora</taxon>
    </lineage>
</organism>